<reference evidence="1 2" key="1">
    <citation type="submission" date="2023-05" db="EMBL/GenBank/DDBJ databases">
        <authorList>
            <person name="Zhang X."/>
        </authorList>
    </citation>
    <scope>NUCLEOTIDE SEQUENCE [LARGE SCALE GENOMIC DNA]</scope>
    <source>
        <strain evidence="1 2">DM2B3-1</strain>
    </source>
</reference>
<gene>
    <name evidence="1" type="ORF">QNI19_18645</name>
</gene>
<comment type="caution">
    <text evidence="1">The sequence shown here is derived from an EMBL/GenBank/DDBJ whole genome shotgun (WGS) entry which is preliminary data.</text>
</comment>
<proteinExistence type="predicted"/>
<protein>
    <submittedName>
        <fullName evidence="1">Uncharacterized protein</fullName>
    </submittedName>
</protein>
<sequence length="89" mass="10789">MLKKFERMPFDNEVYYFKESPEELIAIRDNESIGYVYNPRIRNAILDGLSPSLPKKEKERIGNRIQSFLRKYQCKNEHNHRYGQEYDDD</sequence>
<dbReference type="Proteomes" id="UP001228581">
    <property type="component" value="Unassembled WGS sequence"/>
</dbReference>
<name>A0ABT7CQM7_9BACT</name>
<accession>A0ABT7CQM7</accession>
<evidence type="ECO:0000313" key="2">
    <source>
        <dbReference type="Proteomes" id="UP001228581"/>
    </source>
</evidence>
<dbReference type="EMBL" id="JASJOT010000012">
    <property type="protein sequence ID" value="MDJ1494964.1"/>
    <property type="molecule type" value="Genomic_DNA"/>
</dbReference>
<keyword evidence="2" id="KW-1185">Reference proteome</keyword>
<evidence type="ECO:0000313" key="1">
    <source>
        <dbReference type="EMBL" id="MDJ1494964.1"/>
    </source>
</evidence>
<organism evidence="1 2">
    <name type="scientific">Xanthocytophaga flava</name>
    <dbReference type="NCBI Taxonomy" id="3048013"/>
    <lineage>
        <taxon>Bacteria</taxon>
        <taxon>Pseudomonadati</taxon>
        <taxon>Bacteroidota</taxon>
        <taxon>Cytophagia</taxon>
        <taxon>Cytophagales</taxon>
        <taxon>Rhodocytophagaceae</taxon>
        <taxon>Xanthocytophaga</taxon>
    </lineage>
</organism>